<name>A0ABW7PX06_9GAMM</name>
<reference evidence="1 2" key="1">
    <citation type="submission" date="2024-08" db="EMBL/GenBank/DDBJ databases">
        <title>Pantoea ronii - a newly identified human opportunistic pathogen.</title>
        <authorList>
            <person name="Keidar-Friedman D."/>
            <person name="Sorek N."/>
            <person name="Leshin-Carmel D."/>
            <person name="Tsur A."/>
            <person name="Amsalem M."/>
            <person name="Tolkach D."/>
            <person name="Brosh-Nissimov T."/>
        </authorList>
    </citation>
    <scope>NUCLEOTIDE SEQUENCE [LARGE SCALE GENOMIC DNA]</scope>
    <source>
        <strain evidence="1 2">AA23256</strain>
    </source>
</reference>
<accession>A0ABW7PX06</accession>
<evidence type="ECO:0000313" key="2">
    <source>
        <dbReference type="Proteomes" id="UP001611251"/>
    </source>
</evidence>
<proteinExistence type="predicted"/>
<dbReference type="Proteomes" id="UP001611251">
    <property type="component" value="Unassembled WGS sequence"/>
</dbReference>
<dbReference type="Pfam" id="PF10733">
    <property type="entry name" value="DUF2525"/>
    <property type="match status" value="1"/>
</dbReference>
<gene>
    <name evidence="1" type="ORF">ABU178_11865</name>
</gene>
<dbReference type="InterPro" id="IPR019669">
    <property type="entry name" value="Uncharacterised_YodD"/>
</dbReference>
<evidence type="ECO:0000313" key="1">
    <source>
        <dbReference type="EMBL" id="MFH8134863.1"/>
    </source>
</evidence>
<dbReference type="RefSeq" id="WP_397215020.1">
    <property type="nucleotide sequence ID" value="NZ_JBGFSN010000004.1"/>
</dbReference>
<organism evidence="1 2">
    <name type="scientific">Pantoea osteomyelitidis</name>
    <dbReference type="NCBI Taxonomy" id="3230026"/>
    <lineage>
        <taxon>Bacteria</taxon>
        <taxon>Pseudomonadati</taxon>
        <taxon>Pseudomonadota</taxon>
        <taxon>Gammaproteobacteria</taxon>
        <taxon>Enterobacterales</taxon>
        <taxon>Erwiniaceae</taxon>
        <taxon>Pantoea</taxon>
    </lineage>
</organism>
<sequence length="77" mass="8748">MNTIKVNSDSVKREIGSDVETMLQAIHLRTSGEVKSYMDSEPTPQARAENRGYVAYSELAEAFELDIRDYASYEVNR</sequence>
<keyword evidence="2" id="KW-1185">Reference proteome</keyword>
<protein>
    <submittedName>
        <fullName evidence="1">DUF2525 domain-containing protein</fullName>
    </submittedName>
</protein>
<dbReference type="EMBL" id="JBGFSN010000004">
    <property type="protein sequence ID" value="MFH8134863.1"/>
    <property type="molecule type" value="Genomic_DNA"/>
</dbReference>
<comment type="caution">
    <text evidence="1">The sequence shown here is derived from an EMBL/GenBank/DDBJ whole genome shotgun (WGS) entry which is preliminary data.</text>
</comment>